<proteinExistence type="inferred from homology"/>
<dbReference type="SUPFAM" id="SSF56672">
    <property type="entry name" value="DNA/RNA polymerases"/>
    <property type="match status" value="1"/>
</dbReference>
<dbReference type="Gene3D" id="3.10.20.370">
    <property type="match status" value="1"/>
</dbReference>
<sequence length="1000" mass="110004">MATFDLEAFVSNPTFDVVESCRKCDLIDIARHYGVPVSATLRVGELRGTLVAALVDNGTLVLPEAGEVSEATAGGAVASPVRPGLEGAAATGQPDQKLDFPNVLTSETEEKVKTASAESSPASVRVRIERLKYQKEEKEREFQLRRELELKRIELEAEVELKKLEAESALKMRQLELQAATQRSVSSPSVVVNPCDAFDVTKNIQLVPVFREAEVESYFGAFERIASALHWPRDVWAILLQLPGEAKRPVTVLRDTGGSQSFILSGVLPLGSKTDCHLSTVVKGIGLSYVPAPLHNVHIESKLVSGTFPVAVRDQFPVDGVDFIMGNDIAGGKVYPSPEVVSQPIDSEQDELSKQHPEVFSVSVLTRAQTKKLAQESDVDLCDSVLAPVFLEDLVPSSGHCENSAKVKVNNKPDDNSLFFFDRGVLMRKWVPRAGLKADVVSFCKTCSICQSVGKPNQVVLQLHCALCLLLEENQTVPHQYAQAFHVREEEKPAPSLLTVPCVSPVFPEVPTEEDLEEPCVAQQCGRLSNSEFMSSLGARLSYLSEDQLGDIVVLLQSYPSLLGDTPSRTSVLEHDIDVGSAAPIKQHAYRCPLPKREAMKKEVQYLLENGLATPSHSPWSSPCLLAPKSDGTPRFCTDFRKVNAVTVPDSFPLPRMEDCIDNIGPAVHITKLDLLKGYWQVPLTPRASDISAFVTPDHFMQYTVMAFGMRNAPATFQRLMHIVLSDVPNCNVYLDDIVAYSNTWSSHVSTLKEVFKRLSQANLTLNLAKCDFGRATVTYLGKIVGHGKVRPVNAKVEAVLSYPAPKTRRELRRFLGLAGYYRCFCKNFSVLVAPLTALCSPLVPYSWTAECENAFQAAKSLLCSAPVLSAPDYCKPFCLEVDASATGAGAVLLQEDEAGVPHPVSYFSTKFKKHQLNYSTIEKETLAMLLALQHFNVYVCSSSVPVSVCTDHNPLVFLAQMYNQNQRLMRWALLAQGYNIIIRHKRGQDNIVADALSRD</sequence>
<evidence type="ECO:0000313" key="7">
    <source>
        <dbReference type="EMBL" id="KAK7889547.1"/>
    </source>
</evidence>
<dbReference type="InterPro" id="IPR043128">
    <property type="entry name" value="Rev_trsase/Diguanyl_cyclase"/>
</dbReference>
<feature type="coiled-coil region" evidence="4">
    <location>
        <begin position="138"/>
        <end position="167"/>
    </location>
</feature>
<dbReference type="AlphaFoldDB" id="A0AAW0N5X4"/>
<dbReference type="InterPro" id="IPR043502">
    <property type="entry name" value="DNA/RNA_pol_sf"/>
</dbReference>
<dbReference type="Pfam" id="PF00078">
    <property type="entry name" value="RVT_1"/>
    <property type="match status" value="1"/>
</dbReference>
<dbReference type="InterPro" id="IPR041577">
    <property type="entry name" value="RT_RNaseH_2"/>
</dbReference>
<evidence type="ECO:0000259" key="6">
    <source>
        <dbReference type="Pfam" id="PF17919"/>
    </source>
</evidence>
<evidence type="ECO:0000313" key="8">
    <source>
        <dbReference type="Proteomes" id="UP001460270"/>
    </source>
</evidence>
<keyword evidence="3" id="KW-0511">Multifunctional enzyme</keyword>
<gene>
    <name evidence="7" type="ORF">WMY93_025107</name>
</gene>
<comment type="caution">
    <text evidence="7">The sequence shown here is derived from an EMBL/GenBank/DDBJ whole genome shotgun (WGS) entry which is preliminary data.</text>
</comment>
<evidence type="ECO:0000256" key="3">
    <source>
        <dbReference type="ARBA" id="ARBA00023268"/>
    </source>
</evidence>
<dbReference type="PANTHER" id="PTHR37984:SF5">
    <property type="entry name" value="PROTEIN NYNRIN-LIKE"/>
    <property type="match status" value="1"/>
</dbReference>
<comment type="similarity">
    <text evidence="1">Belongs to the beta type-B retroviral polymerase family. HERV class-II K(HML-2) pol subfamily.</text>
</comment>
<dbReference type="InterPro" id="IPR050951">
    <property type="entry name" value="Retrovirus_Pol_polyprotein"/>
</dbReference>
<keyword evidence="4" id="KW-0175">Coiled coil</keyword>
<accession>A0AAW0N5X4</accession>
<dbReference type="Gene3D" id="3.10.10.10">
    <property type="entry name" value="HIV Type 1 Reverse Transcriptase, subunit A, domain 1"/>
    <property type="match status" value="1"/>
</dbReference>
<dbReference type="EMBL" id="JBBPFD010000018">
    <property type="protein sequence ID" value="KAK7889547.1"/>
    <property type="molecule type" value="Genomic_DNA"/>
</dbReference>
<dbReference type="Gene3D" id="3.30.70.270">
    <property type="match status" value="2"/>
</dbReference>
<dbReference type="Proteomes" id="UP001460270">
    <property type="component" value="Unassembled WGS sequence"/>
</dbReference>
<dbReference type="Pfam" id="PF17919">
    <property type="entry name" value="RT_RNaseH_2"/>
    <property type="match status" value="1"/>
</dbReference>
<reference evidence="8" key="1">
    <citation type="submission" date="2024-04" db="EMBL/GenBank/DDBJ databases">
        <title>Salinicola lusitanus LLJ914,a marine bacterium isolated from the Okinawa Trough.</title>
        <authorList>
            <person name="Li J."/>
        </authorList>
    </citation>
    <scope>NUCLEOTIDE SEQUENCE [LARGE SCALE GENOMIC DNA]</scope>
</reference>
<keyword evidence="8" id="KW-1185">Reference proteome</keyword>
<dbReference type="EC" id="3.1.26.4" evidence="2"/>
<dbReference type="GO" id="GO:0004523">
    <property type="term" value="F:RNA-DNA hybrid ribonuclease activity"/>
    <property type="evidence" value="ECO:0007669"/>
    <property type="project" value="UniProtKB-EC"/>
</dbReference>
<evidence type="ECO:0000256" key="2">
    <source>
        <dbReference type="ARBA" id="ARBA00012180"/>
    </source>
</evidence>
<dbReference type="InterPro" id="IPR000477">
    <property type="entry name" value="RT_dom"/>
</dbReference>
<dbReference type="CDD" id="cd09274">
    <property type="entry name" value="RNase_HI_RT_Ty3"/>
    <property type="match status" value="1"/>
</dbReference>
<evidence type="ECO:0000256" key="1">
    <source>
        <dbReference type="ARBA" id="ARBA00010879"/>
    </source>
</evidence>
<evidence type="ECO:0000259" key="5">
    <source>
        <dbReference type="Pfam" id="PF00078"/>
    </source>
</evidence>
<name>A0AAW0N5X4_9GOBI</name>
<protein>
    <recommendedName>
        <fullName evidence="2">ribonuclease H</fullName>
        <ecNumber evidence="2">3.1.26.4</ecNumber>
    </recommendedName>
</protein>
<feature type="domain" description="Reverse transcriptase" evidence="5">
    <location>
        <begin position="628"/>
        <end position="783"/>
    </location>
</feature>
<dbReference type="FunFam" id="3.10.20.370:FF:000001">
    <property type="entry name" value="Retrovirus-related Pol polyprotein from transposon 17.6-like protein"/>
    <property type="match status" value="1"/>
</dbReference>
<evidence type="ECO:0000256" key="4">
    <source>
        <dbReference type="SAM" id="Coils"/>
    </source>
</evidence>
<dbReference type="PANTHER" id="PTHR37984">
    <property type="entry name" value="PROTEIN CBG26694"/>
    <property type="match status" value="1"/>
</dbReference>
<organism evidence="7 8">
    <name type="scientific">Mugilogobius chulae</name>
    <name type="common">yellowstripe goby</name>
    <dbReference type="NCBI Taxonomy" id="88201"/>
    <lineage>
        <taxon>Eukaryota</taxon>
        <taxon>Metazoa</taxon>
        <taxon>Chordata</taxon>
        <taxon>Craniata</taxon>
        <taxon>Vertebrata</taxon>
        <taxon>Euteleostomi</taxon>
        <taxon>Actinopterygii</taxon>
        <taxon>Neopterygii</taxon>
        <taxon>Teleostei</taxon>
        <taxon>Neoteleostei</taxon>
        <taxon>Acanthomorphata</taxon>
        <taxon>Gobiaria</taxon>
        <taxon>Gobiiformes</taxon>
        <taxon>Gobioidei</taxon>
        <taxon>Gobiidae</taxon>
        <taxon>Gobionellinae</taxon>
        <taxon>Mugilogobius</taxon>
    </lineage>
</organism>
<dbReference type="CDD" id="cd01647">
    <property type="entry name" value="RT_LTR"/>
    <property type="match status" value="1"/>
</dbReference>
<dbReference type="FunFam" id="3.30.70.270:FF:000020">
    <property type="entry name" value="Transposon Tf2-6 polyprotein-like Protein"/>
    <property type="match status" value="1"/>
</dbReference>
<feature type="domain" description="Reverse transcriptase/retrotransposon-derived protein RNase H-like" evidence="6">
    <location>
        <begin position="848"/>
        <end position="945"/>
    </location>
</feature>